<dbReference type="RefSeq" id="WP_011877300.1">
    <property type="nucleotide sequence ID" value="NC_009253.1"/>
</dbReference>
<evidence type="ECO:0000256" key="1">
    <source>
        <dbReference type="ARBA" id="ARBA00022729"/>
    </source>
</evidence>
<keyword evidence="2" id="KW-1133">Transmembrane helix</keyword>
<dbReference type="OrthoDB" id="9814460at2"/>
<feature type="domain" description="M23ase beta-sheet core" evidence="4">
    <location>
        <begin position="486"/>
        <end position="592"/>
    </location>
</feature>
<evidence type="ECO:0000259" key="4">
    <source>
        <dbReference type="Pfam" id="PF01551"/>
    </source>
</evidence>
<dbReference type="GO" id="GO:0004222">
    <property type="term" value="F:metalloendopeptidase activity"/>
    <property type="evidence" value="ECO:0007669"/>
    <property type="project" value="TreeGrafter"/>
</dbReference>
<dbReference type="Gene3D" id="2.70.70.10">
    <property type="entry name" value="Glucose Permease (Domain IIA)"/>
    <property type="match status" value="1"/>
</dbReference>
<dbReference type="Gene3D" id="1.10.530.10">
    <property type="match status" value="1"/>
</dbReference>
<proteinExistence type="predicted"/>
<dbReference type="PANTHER" id="PTHR21666">
    <property type="entry name" value="PEPTIDASE-RELATED"/>
    <property type="match status" value="1"/>
</dbReference>
<evidence type="ECO:0000256" key="2">
    <source>
        <dbReference type="SAM" id="Phobius"/>
    </source>
</evidence>
<reference evidence="5 6" key="1">
    <citation type="submission" date="2007-03" db="EMBL/GenBank/DDBJ databases">
        <title>Complete sequence of Desulfotomaculum reducens MI-1.</title>
        <authorList>
            <consortium name="US DOE Joint Genome Institute"/>
            <person name="Copeland A."/>
            <person name="Lucas S."/>
            <person name="Lapidus A."/>
            <person name="Barry K."/>
            <person name="Detter J.C."/>
            <person name="Glavina del Rio T."/>
            <person name="Hammon N."/>
            <person name="Israni S."/>
            <person name="Dalin E."/>
            <person name="Tice H."/>
            <person name="Pitluck S."/>
            <person name="Sims D."/>
            <person name="Brettin T."/>
            <person name="Bruce D."/>
            <person name="Han C."/>
            <person name="Tapia R."/>
            <person name="Schmutz J."/>
            <person name="Larimer F."/>
            <person name="Land M."/>
            <person name="Hauser L."/>
            <person name="Kyrpides N."/>
            <person name="Kim E."/>
            <person name="Tebo B.M."/>
            <person name="Richardson P."/>
        </authorList>
    </citation>
    <scope>NUCLEOTIDE SEQUENCE [LARGE SCALE GENOMIC DNA]</scope>
    <source>
        <strain evidence="5 6">MI-1</strain>
    </source>
</reference>
<dbReference type="AlphaFoldDB" id="A4J318"/>
<dbReference type="STRING" id="349161.Dred_0935"/>
<dbReference type="PANTHER" id="PTHR21666:SF289">
    <property type="entry name" value="L-ALA--D-GLU ENDOPEPTIDASE"/>
    <property type="match status" value="1"/>
</dbReference>
<accession>A4J318</accession>
<dbReference type="SUPFAM" id="SSF51261">
    <property type="entry name" value="Duplicated hybrid motif"/>
    <property type="match status" value="1"/>
</dbReference>
<dbReference type="InterPro" id="IPR008258">
    <property type="entry name" value="Transglycosylase_SLT_dom_1"/>
</dbReference>
<keyword evidence="1" id="KW-0732">Signal</keyword>
<dbReference type="Pfam" id="PF01551">
    <property type="entry name" value="Peptidase_M23"/>
    <property type="match status" value="1"/>
</dbReference>
<name>A4J318_DESRM</name>
<dbReference type="EMBL" id="CP000612">
    <property type="protein sequence ID" value="ABO49471.1"/>
    <property type="molecule type" value="Genomic_DNA"/>
</dbReference>
<evidence type="ECO:0000259" key="3">
    <source>
        <dbReference type="Pfam" id="PF01464"/>
    </source>
</evidence>
<keyword evidence="2" id="KW-0472">Membrane</keyword>
<dbReference type="Pfam" id="PF01464">
    <property type="entry name" value="SLT"/>
    <property type="match status" value="1"/>
</dbReference>
<dbReference type="SUPFAM" id="SSF53955">
    <property type="entry name" value="Lysozyme-like"/>
    <property type="match status" value="1"/>
</dbReference>
<dbReference type="InterPro" id="IPR050570">
    <property type="entry name" value="Cell_wall_metabolism_enzyme"/>
</dbReference>
<dbReference type="CAZy" id="GH23">
    <property type="family name" value="Glycoside Hydrolase Family 23"/>
</dbReference>
<dbReference type="InterPro" id="IPR016047">
    <property type="entry name" value="M23ase_b-sheet_dom"/>
</dbReference>
<dbReference type="InterPro" id="IPR011055">
    <property type="entry name" value="Dup_hybrid_motif"/>
</dbReference>
<keyword evidence="6" id="KW-1185">Reference proteome</keyword>
<protein>
    <submittedName>
        <fullName evidence="5">Peptidase M23B</fullName>
    </submittedName>
</protein>
<organism evidence="5 6">
    <name type="scientific">Desulforamulus reducens (strain ATCC BAA-1160 / DSM 100696 / MI-1)</name>
    <name type="common">Desulfotomaculum reducens</name>
    <dbReference type="NCBI Taxonomy" id="349161"/>
    <lineage>
        <taxon>Bacteria</taxon>
        <taxon>Bacillati</taxon>
        <taxon>Bacillota</taxon>
        <taxon>Clostridia</taxon>
        <taxon>Eubacteriales</taxon>
        <taxon>Peptococcaceae</taxon>
        <taxon>Desulforamulus</taxon>
    </lineage>
</organism>
<dbReference type="Proteomes" id="UP000001556">
    <property type="component" value="Chromosome"/>
</dbReference>
<dbReference type="HOGENOM" id="CLU_456892_0_0_9"/>
<evidence type="ECO:0000313" key="5">
    <source>
        <dbReference type="EMBL" id="ABO49471.1"/>
    </source>
</evidence>
<dbReference type="CDD" id="cd12797">
    <property type="entry name" value="M23_peptidase"/>
    <property type="match status" value="1"/>
</dbReference>
<keyword evidence="2" id="KW-0812">Transmembrane</keyword>
<feature type="transmembrane region" description="Helical" evidence="2">
    <location>
        <begin position="24"/>
        <end position="57"/>
    </location>
</feature>
<dbReference type="eggNOG" id="COG0741">
    <property type="taxonomic scope" value="Bacteria"/>
</dbReference>
<feature type="domain" description="Transglycosylase SLT" evidence="3">
    <location>
        <begin position="320"/>
        <end position="399"/>
    </location>
</feature>
<sequence>MNTDQIEKESLKQGKRLAKFTLRLVLKLLMPFLPLIVIILLIFFMLSILIAGVYSAFPNTDEDKNKPPILAGVFEDKEKDKELQDNYYKLCDKYNVIDTWAVNEDPIGPENGSIYEASANSPFYPGGKVEHVGGLRDSNGQDKKLRLQWGQIHAATLYYTYANDLPQITKELQEETAKGLHPYFYYKKSKVITTTTDEEGNTETEITVQYLLVEAQTIQGHYQYHYQWKTHHYGKTTVTLEELRDINQILPNRWQKLEDWMKEEYNLNDNPEDLVIARTAVWESGQGFDARTEWLNWLIDNSLSGEYISQAMIPPELIPMFKEAEEKFGIPWWFLAAIAYKESSFNPQAENITTKCYGLMQVSPTNWPVYSTQLGFDPDHDKDNPRAQIFVGAYMLVELGFKNVDWKGDWKEQTLPILTFYGGFVKVPSNKPYSSTQEWCRAEYASIIWGFAEKFNLRGVVWPTPGYMTITSPFGWRIHPISKVEKFHQGIDIGAPASASVVSVSNGRVTFAGWQNPNDTKAGWGQYITVRDENHLYLYAHLSAIYVKTGDEVDIGETIGAVGSTGSSTAAHLHFEVWDLALGGSSGKPINPLLVLRN</sequence>
<dbReference type="KEGG" id="drm:Dred_0935"/>
<gene>
    <name evidence="5" type="ordered locus">Dred_0935</name>
</gene>
<dbReference type="eggNOG" id="COG4942">
    <property type="taxonomic scope" value="Bacteria"/>
</dbReference>
<evidence type="ECO:0000313" key="6">
    <source>
        <dbReference type="Proteomes" id="UP000001556"/>
    </source>
</evidence>
<dbReference type="InterPro" id="IPR023346">
    <property type="entry name" value="Lysozyme-like_dom_sf"/>
</dbReference>